<dbReference type="InterPro" id="IPR003961">
    <property type="entry name" value="FN3_dom"/>
</dbReference>
<dbReference type="Pfam" id="PF07679">
    <property type="entry name" value="I-set"/>
    <property type="match status" value="1"/>
</dbReference>
<keyword evidence="9" id="KW-0393">Immunoglobulin domain</keyword>
<keyword evidence="5" id="KW-0130">Cell adhesion</keyword>
<gene>
    <name evidence="10" type="ORF">PACLA_8A084783</name>
</gene>
<evidence type="ECO:0000256" key="6">
    <source>
        <dbReference type="ARBA" id="ARBA00022989"/>
    </source>
</evidence>
<dbReference type="InterPro" id="IPR000082">
    <property type="entry name" value="SEA_dom"/>
</dbReference>
<dbReference type="PROSITE" id="PS50024">
    <property type="entry name" value="SEA"/>
    <property type="match status" value="1"/>
</dbReference>
<comment type="subcellular location">
    <subcellularLocation>
        <location evidence="1">Membrane</location>
        <topology evidence="1">Single-pass membrane protein</topology>
    </subcellularLocation>
</comment>
<dbReference type="PROSITE" id="PS50835">
    <property type="entry name" value="IG_LIKE"/>
    <property type="match status" value="1"/>
</dbReference>
<dbReference type="Gene3D" id="2.60.40.10">
    <property type="entry name" value="Immunoglobulins"/>
    <property type="match status" value="2"/>
</dbReference>
<dbReference type="SUPFAM" id="SSF49265">
    <property type="entry name" value="Fibronectin type III"/>
    <property type="match status" value="1"/>
</dbReference>
<dbReference type="EMBL" id="CACRXK020020996">
    <property type="protein sequence ID" value="CAB4035380.1"/>
    <property type="molecule type" value="Genomic_DNA"/>
</dbReference>
<dbReference type="InterPro" id="IPR013783">
    <property type="entry name" value="Ig-like_fold"/>
</dbReference>
<dbReference type="FunFam" id="2.60.40.10:FF:000017">
    <property type="entry name" value="Down syndrome cell adhesion molecule b"/>
    <property type="match status" value="1"/>
</dbReference>
<keyword evidence="3" id="KW-0732">Signal</keyword>
<proteinExistence type="predicted"/>
<dbReference type="PANTHER" id="PTHR44170">
    <property type="entry name" value="PROTEIN SIDEKICK"/>
    <property type="match status" value="1"/>
</dbReference>
<evidence type="ECO:0000256" key="2">
    <source>
        <dbReference type="ARBA" id="ARBA00022692"/>
    </source>
</evidence>
<keyword evidence="11" id="KW-1185">Reference proteome</keyword>
<evidence type="ECO:0000256" key="3">
    <source>
        <dbReference type="ARBA" id="ARBA00022729"/>
    </source>
</evidence>
<dbReference type="GO" id="GO:0016020">
    <property type="term" value="C:membrane"/>
    <property type="evidence" value="ECO:0007669"/>
    <property type="project" value="UniProtKB-SubCell"/>
</dbReference>
<dbReference type="PROSITE" id="PS50853">
    <property type="entry name" value="FN3"/>
    <property type="match status" value="1"/>
</dbReference>
<dbReference type="AlphaFoldDB" id="A0A6S7K121"/>
<keyword evidence="7" id="KW-0472">Membrane</keyword>
<reference evidence="10" key="1">
    <citation type="submission" date="2020-04" db="EMBL/GenBank/DDBJ databases">
        <authorList>
            <person name="Alioto T."/>
            <person name="Alioto T."/>
            <person name="Gomez Garrido J."/>
        </authorList>
    </citation>
    <scope>NUCLEOTIDE SEQUENCE</scope>
    <source>
        <strain evidence="10">A484AB</strain>
    </source>
</reference>
<dbReference type="SMART" id="SM00409">
    <property type="entry name" value="IG"/>
    <property type="match status" value="2"/>
</dbReference>
<evidence type="ECO:0000313" key="11">
    <source>
        <dbReference type="Proteomes" id="UP001152795"/>
    </source>
</evidence>
<evidence type="ECO:0000256" key="8">
    <source>
        <dbReference type="ARBA" id="ARBA00023157"/>
    </source>
</evidence>
<dbReference type="SMART" id="SM00060">
    <property type="entry name" value="FN3"/>
    <property type="match status" value="1"/>
</dbReference>
<dbReference type="InterPro" id="IPR036116">
    <property type="entry name" value="FN3_sf"/>
</dbReference>
<protein>
    <submittedName>
        <fullName evidence="10">Neural cell adhesion molecule L1 isoform X1</fullName>
    </submittedName>
</protein>
<dbReference type="Proteomes" id="UP001152795">
    <property type="component" value="Unassembled WGS sequence"/>
</dbReference>
<accession>A0A6S7K121</accession>
<dbReference type="CDD" id="cd00063">
    <property type="entry name" value="FN3"/>
    <property type="match status" value="1"/>
</dbReference>
<evidence type="ECO:0000313" key="10">
    <source>
        <dbReference type="EMBL" id="CAB4035380.1"/>
    </source>
</evidence>
<dbReference type="InterPro" id="IPR003598">
    <property type="entry name" value="Ig_sub2"/>
</dbReference>
<dbReference type="SMART" id="SM00408">
    <property type="entry name" value="IGc2"/>
    <property type="match status" value="1"/>
</dbReference>
<sequence length="322" mass="36621">MILDLDGCYITGDQKIYEGQNISLTCDANGYPYPTFTWYLQGQQLRTSSRIRIQGSQLNIFNATSYDDGEYKCVASNQAGQVSHGVDVAVRDFPPVDISTNTRKYIVVGTEIRFRCHGIDQFYIRHIQRKMELVKGEITLYEWRRLWNNSITPTYHARQNYTGRYRCKATIGAASRYSPPLYLIVGIPSGPVVLEKKPETSTTGIKLSWKPVSNKFWNGEQVTFEVNVSSVAHVWQKSRVTKATSALISGLLPTTTYIVSIRGRTVFGSFQNVTLSVVKTKENKNSKKFLLQIRLTNHEFSKNLLDTQSSQYKNLKTKLEDS</sequence>
<evidence type="ECO:0000256" key="4">
    <source>
        <dbReference type="ARBA" id="ARBA00022737"/>
    </source>
</evidence>
<evidence type="ECO:0000256" key="9">
    <source>
        <dbReference type="ARBA" id="ARBA00023319"/>
    </source>
</evidence>
<keyword evidence="4" id="KW-0677">Repeat</keyword>
<dbReference type="SUPFAM" id="SSF48726">
    <property type="entry name" value="Immunoglobulin"/>
    <property type="match status" value="2"/>
</dbReference>
<feature type="non-terminal residue" evidence="10">
    <location>
        <position position="322"/>
    </location>
</feature>
<evidence type="ECO:0000256" key="5">
    <source>
        <dbReference type="ARBA" id="ARBA00022889"/>
    </source>
</evidence>
<evidence type="ECO:0000256" key="7">
    <source>
        <dbReference type="ARBA" id="ARBA00023136"/>
    </source>
</evidence>
<dbReference type="InterPro" id="IPR003599">
    <property type="entry name" value="Ig_sub"/>
</dbReference>
<comment type="caution">
    <text evidence="10">The sequence shown here is derived from an EMBL/GenBank/DDBJ whole genome shotgun (WGS) entry which is preliminary data.</text>
</comment>
<dbReference type="InterPro" id="IPR036179">
    <property type="entry name" value="Ig-like_dom_sf"/>
</dbReference>
<organism evidence="10 11">
    <name type="scientific">Paramuricea clavata</name>
    <name type="common">Red gorgonian</name>
    <name type="synonym">Violescent sea-whip</name>
    <dbReference type="NCBI Taxonomy" id="317549"/>
    <lineage>
        <taxon>Eukaryota</taxon>
        <taxon>Metazoa</taxon>
        <taxon>Cnidaria</taxon>
        <taxon>Anthozoa</taxon>
        <taxon>Octocorallia</taxon>
        <taxon>Malacalcyonacea</taxon>
        <taxon>Plexauridae</taxon>
        <taxon>Paramuricea</taxon>
    </lineage>
</organism>
<evidence type="ECO:0000256" key="1">
    <source>
        <dbReference type="ARBA" id="ARBA00004167"/>
    </source>
</evidence>
<dbReference type="InterPro" id="IPR013098">
    <property type="entry name" value="Ig_I-set"/>
</dbReference>
<dbReference type="InterPro" id="IPR007110">
    <property type="entry name" value="Ig-like_dom"/>
</dbReference>
<keyword evidence="8" id="KW-1015">Disulfide bond</keyword>
<dbReference type="PANTHER" id="PTHR44170:SF6">
    <property type="entry name" value="CONTACTIN"/>
    <property type="match status" value="1"/>
</dbReference>
<dbReference type="OrthoDB" id="10012075at2759"/>
<dbReference type="GO" id="GO:0098609">
    <property type="term" value="P:cell-cell adhesion"/>
    <property type="evidence" value="ECO:0007669"/>
    <property type="project" value="TreeGrafter"/>
</dbReference>
<keyword evidence="6" id="KW-1133">Transmembrane helix</keyword>
<name>A0A6S7K121_PARCT</name>
<keyword evidence="2" id="KW-0812">Transmembrane</keyword>